<dbReference type="Pfam" id="PF12802">
    <property type="entry name" value="MarR_2"/>
    <property type="match status" value="1"/>
</dbReference>
<gene>
    <name evidence="3" type="ORF">Pme01_50430</name>
</gene>
<sequence>MAEPRWLDEREARAWRGFYTMHRRLDGAINRQLTRDAGLSAADYEILVPLSEAPGQRLRARDLGRLVNWEKSRLSHHVGRMERRGLVTRQGCPTDARGAFIQLTDSGRRAMETAAPGHVETVRGCFIDLLSGDELETLASIADRVIQRIDEGAPQDATDTDCGGKSTQRLR</sequence>
<dbReference type="EMBL" id="BOON01000052">
    <property type="protein sequence ID" value="GII25446.1"/>
    <property type="molecule type" value="Genomic_DNA"/>
</dbReference>
<dbReference type="SUPFAM" id="SSF46785">
    <property type="entry name" value="Winged helix' DNA-binding domain"/>
    <property type="match status" value="1"/>
</dbReference>
<reference evidence="3" key="1">
    <citation type="submission" date="2021-01" db="EMBL/GenBank/DDBJ databases">
        <title>Whole genome shotgun sequence of Planosporangium mesophilum NBRC 109066.</title>
        <authorList>
            <person name="Komaki H."/>
            <person name="Tamura T."/>
        </authorList>
    </citation>
    <scope>NUCLEOTIDE SEQUENCE</scope>
    <source>
        <strain evidence="3">NBRC 109066</strain>
    </source>
</reference>
<dbReference type="RefSeq" id="WP_203935854.1">
    <property type="nucleotide sequence ID" value="NZ_BOON01000052.1"/>
</dbReference>
<feature type="domain" description="HTH marR-type" evidence="2">
    <location>
        <begin position="11"/>
        <end position="147"/>
    </location>
</feature>
<comment type="caution">
    <text evidence="3">The sequence shown here is derived from an EMBL/GenBank/DDBJ whole genome shotgun (WGS) entry which is preliminary data.</text>
</comment>
<dbReference type="PANTHER" id="PTHR33164:SF99">
    <property type="entry name" value="MARR FAMILY REGULATORY PROTEIN"/>
    <property type="match status" value="1"/>
</dbReference>
<accession>A0A8J3X301</accession>
<dbReference type="PANTHER" id="PTHR33164">
    <property type="entry name" value="TRANSCRIPTIONAL REGULATOR, MARR FAMILY"/>
    <property type="match status" value="1"/>
</dbReference>
<dbReference type="Proteomes" id="UP000599074">
    <property type="component" value="Unassembled WGS sequence"/>
</dbReference>
<evidence type="ECO:0000313" key="3">
    <source>
        <dbReference type="EMBL" id="GII25446.1"/>
    </source>
</evidence>
<keyword evidence="4" id="KW-1185">Reference proteome</keyword>
<dbReference type="AlphaFoldDB" id="A0A8J3X301"/>
<dbReference type="InterPro" id="IPR036388">
    <property type="entry name" value="WH-like_DNA-bd_sf"/>
</dbReference>
<dbReference type="InterPro" id="IPR036390">
    <property type="entry name" value="WH_DNA-bd_sf"/>
</dbReference>
<name>A0A8J3X301_9ACTN</name>
<dbReference type="SMART" id="SM00347">
    <property type="entry name" value="HTH_MARR"/>
    <property type="match status" value="1"/>
</dbReference>
<evidence type="ECO:0000313" key="4">
    <source>
        <dbReference type="Proteomes" id="UP000599074"/>
    </source>
</evidence>
<organism evidence="3 4">
    <name type="scientific">Planosporangium mesophilum</name>
    <dbReference type="NCBI Taxonomy" id="689768"/>
    <lineage>
        <taxon>Bacteria</taxon>
        <taxon>Bacillati</taxon>
        <taxon>Actinomycetota</taxon>
        <taxon>Actinomycetes</taxon>
        <taxon>Micromonosporales</taxon>
        <taxon>Micromonosporaceae</taxon>
        <taxon>Planosporangium</taxon>
    </lineage>
</organism>
<dbReference type="Gene3D" id="1.10.10.10">
    <property type="entry name" value="Winged helix-like DNA-binding domain superfamily/Winged helix DNA-binding domain"/>
    <property type="match status" value="1"/>
</dbReference>
<evidence type="ECO:0000256" key="1">
    <source>
        <dbReference type="SAM" id="MobiDB-lite"/>
    </source>
</evidence>
<dbReference type="GO" id="GO:0003700">
    <property type="term" value="F:DNA-binding transcription factor activity"/>
    <property type="evidence" value="ECO:0007669"/>
    <property type="project" value="InterPro"/>
</dbReference>
<dbReference type="GO" id="GO:0006950">
    <property type="term" value="P:response to stress"/>
    <property type="evidence" value="ECO:0007669"/>
    <property type="project" value="TreeGrafter"/>
</dbReference>
<dbReference type="PROSITE" id="PS50995">
    <property type="entry name" value="HTH_MARR_2"/>
    <property type="match status" value="1"/>
</dbReference>
<dbReference type="InterPro" id="IPR000835">
    <property type="entry name" value="HTH_MarR-typ"/>
</dbReference>
<feature type="region of interest" description="Disordered" evidence="1">
    <location>
        <begin position="152"/>
        <end position="171"/>
    </location>
</feature>
<evidence type="ECO:0000259" key="2">
    <source>
        <dbReference type="PROSITE" id="PS50995"/>
    </source>
</evidence>
<dbReference type="InterPro" id="IPR039422">
    <property type="entry name" value="MarR/SlyA-like"/>
</dbReference>
<protein>
    <submittedName>
        <fullName evidence="3">MarR family transcriptional regulator</fullName>
    </submittedName>
</protein>
<proteinExistence type="predicted"/>